<organism evidence="2 3">
    <name type="scientific">Triparma columacea</name>
    <dbReference type="NCBI Taxonomy" id="722753"/>
    <lineage>
        <taxon>Eukaryota</taxon>
        <taxon>Sar</taxon>
        <taxon>Stramenopiles</taxon>
        <taxon>Ochrophyta</taxon>
        <taxon>Bolidophyceae</taxon>
        <taxon>Parmales</taxon>
        <taxon>Triparmaceae</taxon>
        <taxon>Triparma</taxon>
    </lineage>
</organism>
<dbReference type="Proteomes" id="UP001165065">
    <property type="component" value="Unassembled WGS sequence"/>
</dbReference>
<feature type="compositionally biased region" description="Low complexity" evidence="1">
    <location>
        <begin position="77"/>
        <end position="86"/>
    </location>
</feature>
<feature type="non-terminal residue" evidence="2">
    <location>
        <position position="1"/>
    </location>
</feature>
<evidence type="ECO:0000256" key="1">
    <source>
        <dbReference type="SAM" id="MobiDB-lite"/>
    </source>
</evidence>
<evidence type="ECO:0000313" key="2">
    <source>
        <dbReference type="EMBL" id="GMI42370.1"/>
    </source>
</evidence>
<name>A0A9W7GDL8_9STRA</name>
<dbReference type="AlphaFoldDB" id="A0A9W7GDL8"/>
<keyword evidence="3" id="KW-1185">Reference proteome</keyword>
<feature type="region of interest" description="Disordered" evidence="1">
    <location>
        <begin position="65"/>
        <end position="103"/>
    </location>
</feature>
<protein>
    <submittedName>
        <fullName evidence="2">Uncharacterized protein</fullName>
    </submittedName>
</protein>
<reference evidence="3" key="1">
    <citation type="journal article" date="2023" name="Commun. Biol.">
        <title>Genome analysis of Parmales, the sister group of diatoms, reveals the evolutionary specialization of diatoms from phago-mixotrophs to photoautotrophs.</title>
        <authorList>
            <person name="Ban H."/>
            <person name="Sato S."/>
            <person name="Yoshikawa S."/>
            <person name="Yamada K."/>
            <person name="Nakamura Y."/>
            <person name="Ichinomiya M."/>
            <person name="Sato N."/>
            <person name="Blanc-Mathieu R."/>
            <person name="Endo H."/>
            <person name="Kuwata A."/>
            <person name="Ogata H."/>
        </authorList>
    </citation>
    <scope>NUCLEOTIDE SEQUENCE [LARGE SCALE GENOMIC DNA]</scope>
</reference>
<evidence type="ECO:0000313" key="3">
    <source>
        <dbReference type="Proteomes" id="UP001165065"/>
    </source>
</evidence>
<dbReference type="EMBL" id="BRYA01001388">
    <property type="protein sequence ID" value="GMI42370.1"/>
    <property type="molecule type" value="Genomic_DNA"/>
</dbReference>
<comment type="caution">
    <text evidence="2">The sequence shown here is derived from an EMBL/GenBank/DDBJ whole genome shotgun (WGS) entry which is preliminary data.</text>
</comment>
<sequence>PFQVFAIGTAHRVLKYRTTCDDANNAIDIANLAHEFLNGQAPDWSYAADAHAEMIALSKSLEKIDPHSPARSRRSLSARLTRTPSSTFSQCQFGAGAKSDGHS</sequence>
<gene>
    <name evidence="2" type="ORF">TrCOL_g10406</name>
</gene>
<accession>A0A9W7GDL8</accession>
<proteinExistence type="predicted"/>